<keyword evidence="2" id="KW-1185">Reference proteome</keyword>
<dbReference type="Proteomes" id="UP001164250">
    <property type="component" value="Chromosome 13"/>
</dbReference>
<organism evidence="1 2">
    <name type="scientific">Pistacia atlantica</name>
    <dbReference type="NCBI Taxonomy" id="434234"/>
    <lineage>
        <taxon>Eukaryota</taxon>
        <taxon>Viridiplantae</taxon>
        <taxon>Streptophyta</taxon>
        <taxon>Embryophyta</taxon>
        <taxon>Tracheophyta</taxon>
        <taxon>Spermatophyta</taxon>
        <taxon>Magnoliopsida</taxon>
        <taxon>eudicotyledons</taxon>
        <taxon>Gunneridae</taxon>
        <taxon>Pentapetalae</taxon>
        <taxon>rosids</taxon>
        <taxon>malvids</taxon>
        <taxon>Sapindales</taxon>
        <taxon>Anacardiaceae</taxon>
        <taxon>Pistacia</taxon>
    </lineage>
</organism>
<accession>A0ACC1A2R4</accession>
<protein>
    <submittedName>
        <fullName evidence="1">Uncharacterized protein</fullName>
    </submittedName>
</protein>
<proteinExistence type="predicted"/>
<dbReference type="EMBL" id="CM047909">
    <property type="protein sequence ID" value="KAJ0080535.1"/>
    <property type="molecule type" value="Genomic_DNA"/>
</dbReference>
<gene>
    <name evidence="1" type="ORF">Patl1_22546</name>
</gene>
<reference evidence="2" key="1">
    <citation type="journal article" date="2023" name="G3 (Bethesda)">
        <title>Genome assembly and association tests identify interacting loci associated with vigor, precocity, and sex in interspecific pistachio rootstocks.</title>
        <authorList>
            <person name="Palmer W."/>
            <person name="Jacygrad E."/>
            <person name="Sagayaradj S."/>
            <person name="Cavanaugh K."/>
            <person name="Han R."/>
            <person name="Bertier L."/>
            <person name="Beede B."/>
            <person name="Kafkas S."/>
            <person name="Golino D."/>
            <person name="Preece J."/>
            <person name="Michelmore R."/>
        </authorList>
    </citation>
    <scope>NUCLEOTIDE SEQUENCE [LARGE SCALE GENOMIC DNA]</scope>
</reference>
<name>A0ACC1A2R4_9ROSI</name>
<sequence length="203" mass="24169">MRFLRFLKDMAAKVKMMQDHDHHQKSWTAARFDEGLYICVQPPPGSAIIVEQTNGGEMVKELITRLWSEYKYFAKTMAVIVRDHSSLQKSLHDLIDEERERKEIDHDLNKKFLEFLAEMRLDKCSVNYYSKFEQMMLEETSKCYHQLSLEYRSQPDLFIDYIQKEEEKVKALYSEEDNPTRRKLLKIQAMVLSDFKGIIQICI</sequence>
<evidence type="ECO:0000313" key="1">
    <source>
        <dbReference type="EMBL" id="KAJ0080535.1"/>
    </source>
</evidence>
<evidence type="ECO:0000313" key="2">
    <source>
        <dbReference type="Proteomes" id="UP001164250"/>
    </source>
</evidence>
<comment type="caution">
    <text evidence="1">The sequence shown here is derived from an EMBL/GenBank/DDBJ whole genome shotgun (WGS) entry which is preliminary data.</text>
</comment>